<dbReference type="Proteomes" id="UP000091979">
    <property type="component" value="Unassembled WGS sequence"/>
</dbReference>
<proteinExistence type="predicted"/>
<gene>
    <name evidence="1" type="ORF">SP90_14450</name>
</gene>
<accession>A0A1B7X9N2</accession>
<evidence type="ECO:0000313" key="1">
    <source>
        <dbReference type="EMBL" id="OBQ46084.1"/>
    </source>
</evidence>
<dbReference type="RefSeq" id="WP_066857794.1">
    <property type="nucleotide sequence ID" value="NZ_JXMS01000031.1"/>
</dbReference>
<comment type="caution">
    <text evidence="1">The sequence shown here is derived from an EMBL/GenBank/DDBJ whole genome shotgun (WGS) entry which is preliminary data.</text>
</comment>
<name>A0A1B7X9N2_9BACT</name>
<organism evidence="1 2">
    <name type="scientific">Halodesulfovibrio spirochaetisodalis</name>
    <dbReference type="NCBI Taxonomy" id="1560234"/>
    <lineage>
        <taxon>Bacteria</taxon>
        <taxon>Pseudomonadati</taxon>
        <taxon>Thermodesulfobacteriota</taxon>
        <taxon>Desulfovibrionia</taxon>
        <taxon>Desulfovibrionales</taxon>
        <taxon>Desulfovibrionaceae</taxon>
        <taxon>Halodesulfovibrio</taxon>
    </lineage>
</organism>
<protein>
    <submittedName>
        <fullName evidence="1">Uncharacterized protein</fullName>
    </submittedName>
</protein>
<keyword evidence="2" id="KW-1185">Reference proteome</keyword>
<dbReference type="OrthoDB" id="5460191at2"/>
<evidence type="ECO:0000313" key="2">
    <source>
        <dbReference type="Proteomes" id="UP000091979"/>
    </source>
</evidence>
<dbReference type="EMBL" id="JXMS01000031">
    <property type="protein sequence ID" value="OBQ46084.1"/>
    <property type="molecule type" value="Genomic_DNA"/>
</dbReference>
<reference evidence="1 2" key="1">
    <citation type="submission" date="2015-01" db="EMBL/GenBank/DDBJ databases">
        <title>Desulfovibrio sp. JC271 draft genome sequence.</title>
        <authorList>
            <person name="Shivani Y."/>
            <person name="Subhash Y."/>
            <person name="Sasikala C."/>
            <person name="Ramana C.V."/>
        </authorList>
    </citation>
    <scope>NUCLEOTIDE SEQUENCE [LARGE SCALE GENOMIC DNA]</scope>
    <source>
        <strain evidence="1 2">JC271</strain>
    </source>
</reference>
<sequence>MWGSSSWKRSAQTTIPCKECKKPLTVKRSCQHVYMECSHCGKKSDIAAYLREMDDALEAFMEGVYCDRV</sequence>
<dbReference type="NCBIfam" id="NF041197">
    <property type="entry name" value="CxxC_Se_CxxC"/>
    <property type="match status" value="1"/>
</dbReference>
<dbReference type="AlphaFoldDB" id="A0A1B7X9N2"/>